<dbReference type="PANTHER" id="PTHR37984:SF5">
    <property type="entry name" value="PROTEIN NYNRIN-LIKE"/>
    <property type="match status" value="1"/>
</dbReference>
<dbReference type="CDD" id="cd09274">
    <property type="entry name" value="RNase_HI_RT_Ty3"/>
    <property type="match status" value="1"/>
</dbReference>
<evidence type="ECO:0000313" key="3">
    <source>
        <dbReference type="EMBL" id="OMJ12401.1"/>
    </source>
</evidence>
<reference evidence="4" key="1">
    <citation type="submission" date="2017-01" db="EMBL/GenBank/DDBJ databases">
        <authorList>
            <person name="Wang Y."/>
            <person name="White M."/>
            <person name="Kvist S."/>
            <person name="Moncalvo J.-M."/>
        </authorList>
    </citation>
    <scope>NUCLEOTIDE SEQUENCE [LARGE SCALE GENOMIC DNA]</scope>
    <source>
        <strain evidence="4">ID-206-W2</strain>
    </source>
</reference>
<dbReference type="Pfam" id="PF17919">
    <property type="entry name" value="RT_RNaseH_2"/>
    <property type="match status" value="1"/>
</dbReference>
<keyword evidence="1" id="KW-0511">Multifunctional enzyme</keyword>
<dbReference type="EMBL" id="LSSM01005562">
    <property type="protein sequence ID" value="OMJ12401.1"/>
    <property type="molecule type" value="Genomic_DNA"/>
</dbReference>
<dbReference type="InterPro" id="IPR041577">
    <property type="entry name" value="RT_RNaseH_2"/>
</dbReference>
<gene>
    <name evidence="3" type="ORF">AYI69_g9418</name>
</gene>
<dbReference type="InterPro" id="IPR050951">
    <property type="entry name" value="Retrovirus_Pol_polyprotein"/>
</dbReference>
<dbReference type="Gene3D" id="3.10.20.370">
    <property type="match status" value="1"/>
</dbReference>
<evidence type="ECO:0000256" key="1">
    <source>
        <dbReference type="ARBA" id="ARBA00023268"/>
    </source>
</evidence>
<dbReference type="GO" id="GO:0003824">
    <property type="term" value="F:catalytic activity"/>
    <property type="evidence" value="ECO:0007669"/>
    <property type="project" value="UniProtKB-KW"/>
</dbReference>
<proteinExistence type="predicted"/>
<dbReference type="Gene3D" id="3.30.70.270">
    <property type="match status" value="1"/>
</dbReference>
<dbReference type="SUPFAM" id="SSF56672">
    <property type="entry name" value="DNA/RNA polymerases"/>
    <property type="match status" value="1"/>
</dbReference>
<dbReference type="AlphaFoldDB" id="A0A1R1XCN2"/>
<protein>
    <submittedName>
        <fullName evidence="3">Retrovirus-related Pol polyprotein from transposon</fullName>
    </submittedName>
</protein>
<dbReference type="OrthoDB" id="5593162at2759"/>
<dbReference type="InterPro" id="IPR043128">
    <property type="entry name" value="Rev_trsase/Diguanyl_cyclase"/>
</dbReference>
<evidence type="ECO:0000313" key="4">
    <source>
        <dbReference type="Proteomes" id="UP000187429"/>
    </source>
</evidence>
<keyword evidence="4" id="KW-1185">Reference proteome</keyword>
<comment type="caution">
    <text evidence="3">The sequence shown here is derived from an EMBL/GenBank/DDBJ whole genome shotgun (WGS) entry which is preliminary data.</text>
</comment>
<name>A0A1R1XCN2_9FUNG</name>
<sequence>MQLLDSAGLKLHINKCRLGYQEVKYLGHIVTTRGIRPDPEKKASIENATEPKDQAANDTEFKWGKDQEVSFKTLKQKLLTAPLIQYPEWNEAFVLITDASTKGIGAILTQGRDGRDRVICYASRTLQPAESNYSITHLEGLAVVWAIDNFHFYLYGRKFEVITDHIDLK</sequence>
<dbReference type="FunFam" id="3.10.20.370:FF:000001">
    <property type="entry name" value="Retrovirus-related Pol polyprotein from transposon 17.6-like protein"/>
    <property type="match status" value="1"/>
</dbReference>
<dbReference type="PANTHER" id="PTHR37984">
    <property type="entry name" value="PROTEIN CBG26694"/>
    <property type="match status" value="1"/>
</dbReference>
<organism evidence="3 4">
    <name type="scientific">Smittium culicis</name>
    <dbReference type="NCBI Taxonomy" id="133412"/>
    <lineage>
        <taxon>Eukaryota</taxon>
        <taxon>Fungi</taxon>
        <taxon>Fungi incertae sedis</taxon>
        <taxon>Zoopagomycota</taxon>
        <taxon>Kickxellomycotina</taxon>
        <taxon>Harpellomycetes</taxon>
        <taxon>Harpellales</taxon>
        <taxon>Legeriomycetaceae</taxon>
        <taxon>Smittium</taxon>
    </lineage>
</organism>
<accession>A0A1R1XCN2</accession>
<dbReference type="Proteomes" id="UP000187429">
    <property type="component" value="Unassembled WGS sequence"/>
</dbReference>
<evidence type="ECO:0000259" key="2">
    <source>
        <dbReference type="Pfam" id="PF17919"/>
    </source>
</evidence>
<dbReference type="InterPro" id="IPR043502">
    <property type="entry name" value="DNA/RNA_pol_sf"/>
</dbReference>
<feature type="domain" description="Reverse transcriptase/retrotransposon-derived protein RNase H-like" evidence="2">
    <location>
        <begin position="63"/>
        <end position="161"/>
    </location>
</feature>